<dbReference type="Proteomes" id="UP000738431">
    <property type="component" value="Chromosome"/>
</dbReference>
<dbReference type="InterPro" id="IPR032710">
    <property type="entry name" value="NTF2-like_dom_sf"/>
</dbReference>
<dbReference type="InterPro" id="IPR037401">
    <property type="entry name" value="SnoaL-like"/>
</dbReference>
<protein>
    <submittedName>
        <fullName evidence="2">Nuclear transport factor 2 family protein</fullName>
    </submittedName>
</protein>
<accession>A0ABZ1C2H3</accession>
<proteinExistence type="predicted"/>
<dbReference type="RefSeq" id="WP_221032599.1">
    <property type="nucleotide sequence ID" value="NZ_CP139781.1"/>
</dbReference>
<name>A0ABZ1C2H3_9BACT</name>
<gene>
    <name evidence="2" type="ORF">K1X11_013290</name>
</gene>
<evidence type="ECO:0000259" key="1">
    <source>
        <dbReference type="Pfam" id="PF12680"/>
    </source>
</evidence>
<sequence>MNTNPTHQLPSVVARYFEAANRFDPPAAAACFTPDAVVHDEQQRYVGPAAIERWVCDTSRAHRPQVTVTRVRTANDFVRIEGTVSGDFPGSPVALDYELRLQDGKIAQLDIS</sequence>
<reference evidence="2 3" key="1">
    <citation type="submission" date="2021-08" db="EMBL/GenBank/DDBJ databases">
        <authorList>
            <person name="Zhang D."/>
            <person name="Zhang A."/>
            <person name="Wang L."/>
        </authorList>
    </citation>
    <scope>NUCLEOTIDE SEQUENCE [LARGE SCALE GENOMIC DNA]</scope>
    <source>
        <strain evidence="2 3">WL0086</strain>
    </source>
</reference>
<dbReference type="Pfam" id="PF12680">
    <property type="entry name" value="SnoaL_2"/>
    <property type="match status" value="1"/>
</dbReference>
<dbReference type="Gene3D" id="3.10.450.50">
    <property type="match status" value="1"/>
</dbReference>
<dbReference type="SUPFAM" id="SSF54427">
    <property type="entry name" value="NTF2-like"/>
    <property type="match status" value="1"/>
</dbReference>
<reference evidence="2 3" key="2">
    <citation type="submission" date="2023-12" db="EMBL/GenBank/DDBJ databases">
        <title>Description of an unclassified Opitutus bacterium of Verrucomicrobiota.</title>
        <authorList>
            <person name="Zhang D.-F."/>
        </authorList>
    </citation>
    <scope>NUCLEOTIDE SEQUENCE [LARGE SCALE GENOMIC DNA]</scope>
    <source>
        <strain evidence="2 3">WL0086</strain>
    </source>
</reference>
<organism evidence="2 3">
    <name type="scientific">Actomonas aquatica</name>
    <dbReference type="NCBI Taxonomy" id="2866162"/>
    <lineage>
        <taxon>Bacteria</taxon>
        <taxon>Pseudomonadati</taxon>
        <taxon>Verrucomicrobiota</taxon>
        <taxon>Opitutia</taxon>
        <taxon>Opitutales</taxon>
        <taxon>Opitutaceae</taxon>
        <taxon>Actomonas</taxon>
    </lineage>
</organism>
<keyword evidence="3" id="KW-1185">Reference proteome</keyword>
<feature type="domain" description="SnoaL-like" evidence="1">
    <location>
        <begin position="13"/>
        <end position="108"/>
    </location>
</feature>
<dbReference type="EMBL" id="CP139781">
    <property type="protein sequence ID" value="WRQ85780.1"/>
    <property type="molecule type" value="Genomic_DNA"/>
</dbReference>
<evidence type="ECO:0000313" key="3">
    <source>
        <dbReference type="Proteomes" id="UP000738431"/>
    </source>
</evidence>
<evidence type="ECO:0000313" key="2">
    <source>
        <dbReference type="EMBL" id="WRQ85780.1"/>
    </source>
</evidence>